<dbReference type="EMBL" id="FZNQ01000003">
    <property type="protein sequence ID" value="SNR34573.1"/>
    <property type="molecule type" value="Genomic_DNA"/>
</dbReference>
<proteinExistence type="predicted"/>
<accession>A0A238VLG7</accession>
<gene>
    <name evidence="1" type="ORF">SAMN06264855_10319</name>
</gene>
<organism evidence="1 2">
    <name type="scientific">Halorubrum vacuolatum</name>
    <name type="common">Natronobacterium vacuolatum</name>
    <dbReference type="NCBI Taxonomy" id="63740"/>
    <lineage>
        <taxon>Archaea</taxon>
        <taxon>Methanobacteriati</taxon>
        <taxon>Methanobacteriota</taxon>
        <taxon>Stenosarchaea group</taxon>
        <taxon>Halobacteria</taxon>
        <taxon>Halobacteriales</taxon>
        <taxon>Haloferacaceae</taxon>
        <taxon>Halorubrum</taxon>
    </lineage>
</organism>
<evidence type="ECO:0000313" key="2">
    <source>
        <dbReference type="Proteomes" id="UP000198397"/>
    </source>
</evidence>
<dbReference type="RefSeq" id="WP_179213576.1">
    <property type="nucleotide sequence ID" value="NZ_FZNQ01000003.1"/>
</dbReference>
<protein>
    <submittedName>
        <fullName evidence="1">Uncharacterized protein</fullName>
    </submittedName>
</protein>
<dbReference type="Proteomes" id="UP000198397">
    <property type="component" value="Unassembled WGS sequence"/>
</dbReference>
<keyword evidence="2" id="KW-1185">Reference proteome</keyword>
<dbReference type="AlphaFoldDB" id="A0A238VLG7"/>
<evidence type="ECO:0000313" key="1">
    <source>
        <dbReference type="EMBL" id="SNR34573.1"/>
    </source>
</evidence>
<reference evidence="1 2" key="1">
    <citation type="submission" date="2017-06" db="EMBL/GenBank/DDBJ databases">
        <authorList>
            <person name="Kim H.J."/>
            <person name="Triplett B.A."/>
        </authorList>
    </citation>
    <scope>NUCLEOTIDE SEQUENCE [LARGE SCALE GENOMIC DNA]</scope>
    <source>
        <strain evidence="1 2">DSM 8800</strain>
    </source>
</reference>
<sequence length="53" mass="6081">MSPSEEEAGKLLDELEGSDLLSERIEQEIRTVRENGTDLDGLRTFLEERRSDD</sequence>
<name>A0A238VLG7_HALVU</name>